<dbReference type="AlphaFoldDB" id="A0A540NBP5"/>
<dbReference type="Proteomes" id="UP000315295">
    <property type="component" value="Unassembled WGS sequence"/>
</dbReference>
<sequence>MAMNMVKVESLLGMLTIRLQEDNFVKWSFQFRFVLEGNDLFDHFDGTSVCPPKFVFTEDGGITTEVTAAYKEWIKRDRALMSLLLATLGDEAVEYVVGCRTAHEAWMNLQDRYATVSRARVNHLKTELLTIKKGSDSVEKYMLRIKVLKDQLLAAGEVVSENDLIVAALAGLPAEFNMIRTVIVARETPISFKEFRAQLLAAERTAEDSQSTLNFPMSGMYCHGESSNANSSQSQRSDQQFSGGYGFVSGANANSQNNTQRSTGALVSQAYLPQFHQQNNAISQNNRSYQNYGGTNGRFNNRPRYNGNNNGRFSGNSNFFAGSTNNNGSSNFGSKGGSTWQNWNGNTGSKTTLIPECQICNKRGYTAPNCYSRYDASSSSAPPVMACQICGKKGHTALNCHHRGNYAYQGDQPSPSLAALTAQAQQNFVSSSQPNWVLDTGATHHMTADLDNLTLVTPFEGNDRITVGNGEGLPIANTGLGSLLTSSKSLTLQMVLHVPQLAASLLSVYRLCKDNHCYVILDEFGFWVQDKATKKILMKGRSSSSGLYYIPQQHFYKYSQLMNNTPQALLGQLVKTSIWHHRLGHPTNEVQLKMLQDS</sequence>
<dbReference type="EMBL" id="VIEB01000077">
    <property type="protein sequence ID" value="TQE08013.1"/>
    <property type="molecule type" value="Genomic_DNA"/>
</dbReference>
<protein>
    <recommendedName>
        <fullName evidence="2">Retrovirus-related Pol polyprotein from transposon TNT 1-94-like beta-barrel domain-containing protein</fullName>
    </recommendedName>
</protein>
<evidence type="ECO:0000256" key="1">
    <source>
        <dbReference type="SAM" id="MobiDB-lite"/>
    </source>
</evidence>
<dbReference type="PANTHER" id="PTHR47481">
    <property type="match status" value="1"/>
</dbReference>
<dbReference type="Pfam" id="PF14223">
    <property type="entry name" value="Retrotran_gag_2"/>
    <property type="match status" value="1"/>
</dbReference>
<dbReference type="PANTHER" id="PTHR47481:SF22">
    <property type="entry name" value="RETROTRANSPOSON GAG DOMAIN-CONTAINING PROTEIN"/>
    <property type="match status" value="1"/>
</dbReference>
<feature type="compositionally biased region" description="Polar residues" evidence="1">
    <location>
        <begin position="251"/>
        <end position="262"/>
    </location>
</feature>
<feature type="region of interest" description="Disordered" evidence="1">
    <location>
        <begin position="224"/>
        <end position="262"/>
    </location>
</feature>
<dbReference type="Gene3D" id="4.10.60.10">
    <property type="entry name" value="Zinc finger, CCHC-type"/>
    <property type="match status" value="1"/>
</dbReference>
<proteinExistence type="predicted"/>
<dbReference type="SUPFAM" id="SSF57756">
    <property type="entry name" value="Retrovirus zinc finger-like domains"/>
    <property type="match status" value="1"/>
</dbReference>
<dbReference type="InterPro" id="IPR054722">
    <property type="entry name" value="PolX-like_BBD"/>
</dbReference>
<dbReference type="GO" id="GO:0003676">
    <property type="term" value="F:nucleic acid binding"/>
    <property type="evidence" value="ECO:0007669"/>
    <property type="project" value="InterPro"/>
</dbReference>
<dbReference type="InterPro" id="IPR036875">
    <property type="entry name" value="Znf_CCHC_sf"/>
</dbReference>
<accession>A0A540NBP5</accession>
<evidence type="ECO:0000313" key="4">
    <source>
        <dbReference type="Proteomes" id="UP000315295"/>
    </source>
</evidence>
<dbReference type="GO" id="GO:0008270">
    <property type="term" value="F:zinc ion binding"/>
    <property type="evidence" value="ECO:0007669"/>
    <property type="project" value="InterPro"/>
</dbReference>
<feature type="domain" description="Retrovirus-related Pol polyprotein from transposon TNT 1-94-like beta-barrel" evidence="2">
    <location>
        <begin position="436"/>
        <end position="513"/>
    </location>
</feature>
<evidence type="ECO:0000313" key="3">
    <source>
        <dbReference type="EMBL" id="TQE08013.1"/>
    </source>
</evidence>
<dbReference type="Pfam" id="PF22936">
    <property type="entry name" value="Pol_BBD"/>
    <property type="match status" value="1"/>
</dbReference>
<name>A0A540NBP5_MALBA</name>
<feature type="compositionally biased region" description="Low complexity" evidence="1">
    <location>
        <begin position="226"/>
        <end position="242"/>
    </location>
</feature>
<organism evidence="3 4">
    <name type="scientific">Malus baccata</name>
    <name type="common">Siberian crab apple</name>
    <name type="synonym">Pyrus baccata</name>
    <dbReference type="NCBI Taxonomy" id="106549"/>
    <lineage>
        <taxon>Eukaryota</taxon>
        <taxon>Viridiplantae</taxon>
        <taxon>Streptophyta</taxon>
        <taxon>Embryophyta</taxon>
        <taxon>Tracheophyta</taxon>
        <taxon>Spermatophyta</taxon>
        <taxon>Magnoliopsida</taxon>
        <taxon>eudicotyledons</taxon>
        <taxon>Gunneridae</taxon>
        <taxon>Pentapetalae</taxon>
        <taxon>rosids</taxon>
        <taxon>fabids</taxon>
        <taxon>Rosales</taxon>
        <taxon>Rosaceae</taxon>
        <taxon>Amygdaloideae</taxon>
        <taxon>Maleae</taxon>
        <taxon>Malus</taxon>
    </lineage>
</organism>
<evidence type="ECO:0000259" key="2">
    <source>
        <dbReference type="Pfam" id="PF22936"/>
    </source>
</evidence>
<comment type="caution">
    <text evidence="3">The sequence shown here is derived from an EMBL/GenBank/DDBJ whole genome shotgun (WGS) entry which is preliminary data.</text>
</comment>
<reference evidence="3 4" key="1">
    <citation type="journal article" date="2019" name="G3 (Bethesda)">
        <title>Sequencing of a Wild Apple (Malus baccata) Genome Unravels the Differences Between Cultivated and Wild Apple Species Regarding Disease Resistance and Cold Tolerance.</title>
        <authorList>
            <person name="Chen X."/>
        </authorList>
    </citation>
    <scope>NUCLEOTIDE SEQUENCE [LARGE SCALE GENOMIC DNA]</scope>
    <source>
        <strain evidence="4">cv. Shandingzi</strain>
        <tissue evidence="3">Leaves</tissue>
    </source>
</reference>
<keyword evidence="4" id="KW-1185">Reference proteome</keyword>
<dbReference type="STRING" id="106549.A0A540NBP5"/>
<gene>
    <name evidence="3" type="ORF">C1H46_006421</name>
</gene>